<reference evidence="2" key="1">
    <citation type="journal article" date="2014" name="Int. J. Syst. Evol. Microbiol.">
        <title>Complete genome of a new Firmicutes species belonging to the dominant human colonic microbiota ('Ruminococcus bicirculans') reveals two chromosomes and a selective capacity to utilize plant glucans.</title>
        <authorList>
            <consortium name="NISC Comparative Sequencing Program"/>
            <person name="Wegmann U."/>
            <person name="Louis P."/>
            <person name="Goesmann A."/>
            <person name="Henrissat B."/>
            <person name="Duncan S.H."/>
            <person name="Flint H.J."/>
        </authorList>
    </citation>
    <scope>NUCLEOTIDE SEQUENCE</scope>
    <source>
        <strain evidence="2">NBRC 102424</strain>
    </source>
</reference>
<accession>A0ABQ5TPW5</accession>
<protein>
    <submittedName>
        <fullName evidence="2">Uncharacterized protein</fullName>
    </submittedName>
</protein>
<dbReference type="Proteomes" id="UP001161423">
    <property type="component" value="Unassembled WGS sequence"/>
</dbReference>
<proteinExistence type="predicted"/>
<feature type="transmembrane region" description="Helical" evidence="1">
    <location>
        <begin position="117"/>
        <end position="140"/>
    </location>
</feature>
<gene>
    <name evidence="2" type="ORF">GCM10007891_02260</name>
</gene>
<keyword evidence="1" id="KW-1133">Transmembrane helix</keyword>
<evidence type="ECO:0000256" key="1">
    <source>
        <dbReference type="SAM" id="Phobius"/>
    </source>
</evidence>
<feature type="transmembrane region" description="Helical" evidence="1">
    <location>
        <begin position="85"/>
        <end position="105"/>
    </location>
</feature>
<keyword evidence="3" id="KW-1185">Reference proteome</keyword>
<keyword evidence="1" id="KW-0472">Membrane</keyword>
<reference evidence="2" key="2">
    <citation type="submission" date="2023-01" db="EMBL/GenBank/DDBJ databases">
        <title>Draft genome sequence of Methylophaga thalassica strain NBRC 102424.</title>
        <authorList>
            <person name="Sun Q."/>
            <person name="Mori K."/>
        </authorList>
    </citation>
    <scope>NUCLEOTIDE SEQUENCE</scope>
    <source>
        <strain evidence="2">NBRC 102424</strain>
    </source>
</reference>
<feature type="transmembrane region" description="Helical" evidence="1">
    <location>
        <begin position="44"/>
        <end position="64"/>
    </location>
</feature>
<evidence type="ECO:0000313" key="2">
    <source>
        <dbReference type="EMBL" id="GLP98372.1"/>
    </source>
</evidence>
<feature type="transmembrane region" description="Helical" evidence="1">
    <location>
        <begin position="21"/>
        <end position="38"/>
    </location>
</feature>
<name>A0ABQ5TPW5_9GAMM</name>
<dbReference type="EMBL" id="BSND01000003">
    <property type="protein sequence ID" value="GLP98372.1"/>
    <property type="molecule type" value="Genomic_DNA"/>
</dbReference>
<comment type="caution">
    <text evidence="2">The sequence shown here is derived from an EMBL/GenBank/DDBJ whole genome shotgun (WGS) entry which is preliminary data.</text>
</comment>
<sequence length="153" mass="17196">MLMDDMMNNDIKQASLPHERMMINLALFHLLLPVAAFSSGHIAWILSVALIGALVSIGWIAWKAKFAQYDTVLIQQHWQLAWRHAQWLLISYGVSALIMLVAWLLSSVQPDHNMATIMLVVFSRIAAVPILLMVLVLFMLEMTALSDARKGAE</sequence>
<organism evidence="2 3">
    <name type="scientific">Methylophaga thalassica</name>
    <dbReference type="NCBI Taxonomy" id="40223"/>
    <lineage>
        <taxon>Bacteria</taxon>
        <taxon>Pseudomonadati</taxon>
        <taxon>Pseudomonadota</taxon>
        <taxon>Gammaproteobacteria</taxon>
        <taxon>Thiotrichales</taxon>
        <taxon>Piscirickettsiaceae</taxon>
        <taxon>Methylophaga</taxon>
    </lineage>
</organism>
<evidence type="ECO:0000313" key="3">
    <source>
        <dbReference type="Proteomes" id="UP001161423"/>
    </source>
</evidence>
<keyword evidence="1" id="KW-0812">Transmembrane</keyword>